<evidence type="ECO:0000313" key="2">
    <source>
        <dbReference type="EMBL" id="GAA4482875.1"/>
    </source>
</evidence>
<comment type="caution">
    <text evidence="2">The sequence shown here is derived from an EMBL/GenBank/DDBJ whole genome shotgun (WGS) entry which is preliminary data.</text>
</comment>
<gene>
    <name evidence="2" type="ORF">GCM10023171_13540</name>
</gene>
<feature type="domain" description="NAD(P)-binding" evidence="1">
    <location>
        <begin position="2"/>
        <end position="163"/>
    </location>
</feature>
<dbReference type="InterPro" id="IPR036291">
    <property type="entry name" value="NAD(P)-bd_dom_sf"/>
</dbReference>
<proteinExistence type="predicted"/>
<sequence>MLTRDHAAAAALRAAGIDSVVGDVRDPAARAAAVAGCETVVSAVHGFLGGRGAGPEAIDRDANASLIGAAAAAGIARFVLLSAYGASPTHPMILHRMKYAAEEVLLASDLRGTIVRPTAYLETWIDVIGARTPGRGAIVLGKGENPINFVSVDDVVTAILDAVRSAANNRMVDVIGPENLSFSEIAERLAARSTPPGAIAHVPLAMLRAMSLLAGPISPAFARRAKTAVVMNTEDMTVDVRRARPGATTIDDVLARRDADRVR</sequence>
<dbReference type="Proteomes" id="UP001500731">
    <property type="component" value="Unassembled WGS sequence"/>
</dbReference>
<dbReference type="PANTHER" id="PTHR12126">
    <property type="entry name" value="NADH-UBIQUINONE OXIDOREDUCTASE 39 KDA SUBUNIT-RELATED"/>
    <property type="match status" value="1"/>
</dbReference>
<evidence type="ECO:0000259" key="1">
    <source>
        <dbReference type="Pfam" id="PF13460"/>
    </source>
</evidence>
<dbReference type="Gene3D" id="3.40.50.720">
    <property type="entry name" value="NAD(P)-binding Rossmann-like Domain"/>
    <property type="match status" value="1"/>
</dbReference>
<organism evidence="2 3">
    <name type="scientific">Microbacterium panaciterrae</name>
    <dbReference type="NCBI Taxonomy" id="985759"/>
    <lineage>
        <taxon>Bacteria</taxon>
        <taxon>Bacillati</taxon>
        <taxon>Actinomycetota</taxon>
        <taxon>Actinomycetes</taxon>
        <taxon>Micrococcales</taxon>
        <taxon>Microbacteriaceae</taxon>
        <taxon>Microbacterium</taxon>
    </lineage>
</organism>
<dbReference type="Pfam" id="PF13460">
    <property type="entry name" value="NAD_binding_10"/>
    <property type="match status" value="1"/>
</dbReference>
<keyword evidence="3" id="KW-1185">Reference proteome</keyword>
<accession>A0ABP8PA15</accession>
<evidence type="ECO:0000313" key="3">
    <source>
        <dbReference type="Proteomes" id="UP001500731"/>
    </source>
</evidence>
<reference evidence="3" key="1">
    <citation type="journal article" date="2019" name="Int. J. Syst. Evol. Microbiol.">
        <title>The Global Catalogue of Microorganisms (GCM) 10K type strain sequencing project: providing services to taxonomists for standard genome sequencing and annotation.</title>
        <authorList>
            <consortium name="The Broad Institute Genomics Platform"/>
            <consortium name="The Broad Institute Genome Sequencing Center for Infectious Disease"/>
            <person name="Wu L."/>
            <person name="Ma J."/>
        </authorList>
    </citation>
    <scope>NUCLEOTIDE SEQUENCE [LARGE SCALE GENOMIC DNA]</scope>
    <source>
        <strain evidence="3">JCM 17839</strain>
    </source>
</reference>
<dbReference type="EMBL" id="BAABGP010000008">
    <property type="protein sequence ID" value="GAA4482875.1"/>
    <property type="molecule type" value="Genomic_DNA"/>
</dbReference>
<dbReference type="InterPro" id="IPR016040">
    <property type="entry name" value="NAD(P)-bd_dom"/>
</dbReference>
<protein>
    <recommendedName>
        <fullName evidence="1">NAD(P)-binding domain-containing protein</fullName>
    </recommendedName>
</protein>
<dbReference type="InterPro" id="IPR051207">
    <property type="entry name" value="ComplexI_NDUFA9_subunit"/>
</dbReference>
<dbReference type="SUPFAM" id="SSF51735">
    <property type="entry name" value="NAD(P)-binding Rossmann-fold domains"/>
    <property type="match status" value="1"/>
</dbReference>
<dbReference type="PANTHER" id="PTHR12126:SF11">
    <property type="entry name" value="NADH DEHYDROGENASE [UBIQUINONE] 1 ALPHA SUBCOMPLEX SUBUNIT 9, MITOCHONDRIAL"/>
    <property type="match status" value="1"/>
</dbReference>
<name>A0ABP8PA15_9MICO</name>